<dbReference type="EMBL" id="LAZR01000191">
    <property type="protein sequence ID" value="KKN83070.1"/>
    <property type="molecule type" value="Genomic_DNA"/>
</dbReference>
<gene>
    <name evidence="2" type="ORF">LCGC14_0303360</name>
</gene>
<sequence>MPLFGYGEHKKKEPRQKSQLSLFHREEINKKPKTDTKNMVIESTDTFTGDSAFDMAVQRRLFGLKVTVEHHNGPKKVKHMQRGAIQSTYKLRIKRDKNLKNLSEDEKKEIARLDGVIKETYAQADRKRLSEDRRGTIPKHRSIDKHFRRSVKDKKFTPDVDAIRGEKAEKIKKMKKKGIKFSRKNK</sequence>
<proteinExistence type="predicted"/>
<reference evidence="2" key="1">
    <citation type="journal article" date="2015" name="Nature">
        <title>Complex archaea that bridge the gap between prokaryotes and eukaryotes.</title>
        <authorList>
            <person name="Spang A."/>
            <person name="Saw J.H."/>
            <person name="Jorgensen S.L."/>
            <person name="Zaremba-Niedzwiedzka K."/>
            <person name="Martijn J."/>
            <person name="Lind A.E."/>
            <person name="van Eijk R."/>
            <person name="Schleper C."/>
            <person name="Guy L."/>
            <person name="Ettema T.J."/>
        </authorList>
    </citation>
    <scope>NUCLEOTIDE SEQUENCE</scope>
</reference>
<evidence type="ECO:0000256" key="1">
    <source>
        <dbReference type="SAM" id="MobiDB-lite"/>
    </source>
</evidence>
<accession>A0A0F9TPS4</accession>
<dbReference type="AlphaFoldDB" id="A0A0F9TPS4"/>
<protein>
    <submittedName>
        <fullName evidence="2">Uncharacterized protein</fullName>
    </submittedName>
</protein>
<organism evidence="2">
    <name type="scientific">marine sediment metagenome</name>
    <dbReference type="NCBI Taxonomy" id="412755"/>
    <lineage>
        <taxon>unclassified sequences</taxon>
        <taxon>metagenomes</taxon>
        <taxon>ecological metagenomes</taxon>
    </lineage>
</organism>
<feature type="region of interest" description="Disordered" evidence="1">
    <location>
        <begin position="1"/>
        <end position="20"/>
    </location>
</feature>
<evidence type="ECO:0000313" key="2">
    <source>
        <dbReference type="EMBL" id="KKN83070.1"/>
    </source>
</evidence>
<comment type="caution">
    <text evidence="2">The sequence shown here is derived from an EMBL/GenBank/DDBJ whole genome shotgun (WGS) entry which is preliminary data.</text>
</comment>
<name>A0A0F9TPS4_9ZZZZ</name>